<proteinExistence type="predicted"/>
<sequence>MFVSSERFFRHSGDLEERVKVKRLSYPFFSAVCDFRFAPFFGLRNFSTKRAALQIKLCENAIYECLME</sequence>
<evidence type="ECO:0000313" key="1">
    <source>
        <dbReference type="EMBL" id="EMY76460.1"/>
    </source>
</evidence>
<dbReference type="EMBL" id="AOHC02000050">
    <property type="protein sequence ID" value="EMY76460.1"/>
    <property type="molecule type" value="Genomic_DNA"/>
</dbReference>
<accession>N1WC31</accession>
<protein>
    <submittedName>
        <fullName evidence="1">Uncharacterized protein</fullName>
    </submittedName>
</protein>
<dbReference type="STRING" id="1218598.LEP1GSC060_0212"/>
<organism evidence="1 2">
    <name type="scientific">Leptospira weilii serovar Ranarum str. ICFT</name>
    <dbReference type="NCBI Taxonomy" id="1218598"/>
    <lineage>
        <taxon>Bacteria</taxon>
        <taxon>Pseudomonadati</taxon>
        <taxon>Spirochaetota</taxon>
        <taxon>Spirochaetia</taxon>
        <taxon>Leptospirales</taxon>
        <taxon>Leptospiraceae</taxon>
        <taxon>Leptospira</taxon>
    </lineage>
</organism>
<reference evidence="1" key="1">
    <citation type="submission" date="2013-03" db="EMBL/GenBank/DDBJ databases">
        <authorList>
            <person name="Harkins D.M."/>
            <person name="Durkin A.S."/>
            <person name="Brinkac L.M."/>
            <person name="Haft D.H."/>
            <person name="Selengut J.D."/>
            <person name="Sanka R."/>
            <person name="DePew J."/>
            <person name="Purushe J."/>
            <person name="Hartskeerl R.A."/>
            <person name="Ahmed A."/>
            <person name="van der Linden H."/>
            <person name="Goris M.G.A."/>
            <person name="Vinetz J.M."/>
            <person name="Sutton G.G."/>
            <person name="Nierman W.C."/>
            <person name="Fouts D.E."/>
        </authorList>
    </citation>
    <scope>NUCLEOTIDE SEQUENCE [LARGE SCALE GENOMIC DNA]</scope>
    <source>
        <strain evidence="1">ICFT</strain>
    </source>
</reference>
<evidence type="ECO:0000313" key="2">
    <source>
        <dbReference type="Proteomes" id="UP000012313"/>
    </source>
</evidence>
<name>N1WC31_9LEPT</name>
<gene>
    <name evidence="1" type="ORF">LEP1GSC060_0212</name>
</gene>
<keyword evidence="2" id="KW-1185">Reference proteome</keyword>
<dbReference type="AlphaFoldDB" id="N1WC31"/>
<dbReference type="Proteomes" id="UP000012313">
    <property type="component" value="Unassembled WGS sequence"/>
</dbReference>
<comment type="caution">
    <text evidence="1">The sequence shown here is derived from an EMBL/GenBank/DDBJ whole genome shotgun (WGS) entry which is preliminary data.</text>
</comment>